<proteinExistence type="predicted"/>
<dbReference type="InterPro" id="IPR051836">
    <property type="entry name" value="Kremen_rcpt"/>
</dbReference>
<comment type="subcellular location">
    <subcellularLocation>
        <location evidence="1">Membrane</location>
        <topology evidence="1">Single-pass membrane protein</topology>
    </subcellularLocation>
</comment>
<evidence type="ECO:0000256" key="5">
    <source>
        <dbReference type="ARBA" id="ARBA00023136"/>
    </source>
</evidence>
<evidence type="ECO:0000259" key="10">
    <source>
        <dbReference type="SMART" id="SM00042"/>
    </source>
</evidence>
<dbReference type="InterPro" id="IPR035914">
    <property type="entry name" value="Sperma_CUB_dom_sf"/>
</dbReference>
<organism evidence="12 13">
    <name type="scientific">Branchiostoma lanceolatum</name>
    <name type="common">Common lancelet</name>
    <name type="synonym">Amphioxus lanceolatum</name>
    <dbReference type="NCBI Taxonomy" id="7740"/>
    <lineage>
        <taxon>Eukaryota</taxon>
        <taxon>Metazoa</taxon>
        <taxon>Chordata</taxon>
        <taxon>Cephalochordata</taxon>
        <taxon>Leptocardii</taxon>
        <taxon>Amphioxiformes</taxon>
        <taxon>Branchiostomatidae</taxon>
        <taxon>Branchiostoma</taxon>
    </lineage>
</organism>
<keyword evidence="3 9" id="KW-0732">Signal</keyword>
<dbReference type="Pfam" id="PF00431">
    <property type="entry name" value="CUB"/>
    <property type="match status" value="1"/>
</dbReference>
<evidence type="ECO:0000256" key="1">
    <source>
        <dbReference type="ARBA" id="ARBA00004167"/>
    </source>
</evidence>
<keyword evidence="4 8" id="KW-1133">Transmembrane helix</keyword>
<evidence type="ECO:0000256" key="7">
    <source>
        <dbReference type="ARBA" id="ARBA00023180"/>
    </source>
</evidence>
<accession>A0A8J9Z988</accession>
<evidence type="ECO:0000256" key="4">
    <source>
        <dbReference type="ARBA" id="ARBA00022989"/>
    </source>
</evidence>
<dbReference type="Gene3D" id="2.60.120.290">
    <property type="entry name" value="Spermadhesin, CUB domain"/>
    <property type="match status" value="1"/>
</dbReference>
<evidence type="ECO:0000256" key="6">
    <source>
        <dbReference type="ARBA" id="ARBA00023157"/>
    </source>
</evidence>
<keyword evidence="7" id="KW-0325">Glycoprotein</keyword>
<dbReference type="SMART" id="SM00042">
    <property type="entry name" value="CUB"/>
    <property type="match status" value="1"/>
</dbReference>
<dbReference type="SUPFAM" id="SSF49854">
    <property type="entry name" value="Spermadhesin, CUB domain"/>
    <property type="match status" value="1"/>
</dbReference>
<evidence type="ECO:0000313" key="12">
    <source>
        <dbReference type="EMBL" id="CAH1249387.1"/>
    </source>
</evidence>
<feature type="domain" description="CUB" evidence="10">
    <location>
        <begin position="131"/>
        <end position="238"/>
    </location>
</feature>
<keyword evidence="13" id="KW-1185">Reference proteome</keyword>
<dbReference type="PANTHER" id="PTHR24269">
    <property type="entry name" value="KREMEN PROTEIN"/>
    <property type="match status" value="1"/>
</dbReference>
<reference evidence="12" key="1">
    <citation type="submission" date="2022-01" db="EMBL/GenBank/DDBJ databases">
        <authorList>
            <person name="Braso-Vives M."/>
        </authorList>
    </citation>
    <scope>NUCLEOTIDE SEQUENCE</scope>
</reference>
<protein>
    <submittedName>
        <fullName evidence="12">KREMEN2 protein</fullName>
    </submittedName>
</protein>
<keyword evidence="2 8" id="KW-0812">Transmembrane</keyword>
<feature type="transmembrane region" description="Helical" evidence="8">
    <location>
        <begin position="304"/>
        <end position="325"/>
    </location>
</feature>
<dbReference type="InterPro" id="IPR000859">
    <property type="entry name" value="CUB_dom"/>
</dbReference>
<dbReference type="OrthoDB" id="4781at2759"/>
<evidence type="ECO:0000256" key="2">
    <source>
        <dbReference type="ARBA" id="ARBA00022692"/>
    </source>
</evidence>
<dbReference type="AlphaFoldDB" id="A0A8J9Z988"/>
<dbReference type="CDD" id="cd00041">
    <property type="entry name" value="CUB"/>
    <property type="match status" value="1"/>
</dbReference>
<evidence type="ECO:0000313" key="13">
    <source>
        <dbReference type="Proteomes" id="UP000838412"/>
    </source>
</evidence>
<dbReference type="PANTHER" id="PTHR24269:SF16">
    <property type="entry name" value="PROTEIN SLG1"/>
    <property type="match status" value="1"/>
</dbReference>
<dbReference type="InterPro" id="IPR002889">
    <property type="entry name" value="WSC_carb-bd"/>
</dbReference>
<evidence type="ECO:0000256" key="9">
    <source>
        <dbReference type="SAM" id="SignalP"/>
    </source>
</evidence>
<sequence length="335" mass="36389">MKKQLETIVTFCLIAQAVILALAKAAVPASLGCYQDNPYHSPMMSGSATSATKMTVQRCLAFCRSAGNRYAGVVNRYGCRCGDKFQGDTVVSRRLPASDCTAPCGGDQSQYCGGPSGSQKIELFEASIGACGGDLNKDSGTIYSPNFPGPYPPNQNCTWNIQVRSENIVRITLKLSELSRDDDLTIIEHGSSQRVVELMNRTLDMEYISSGNIISVQFRTKSQGEQLARRFILSYEAVDHCEAIPIDARVKAVSHTVALIGHRVTVTCKDGRAVAVECQKDRQFDVQGPYCTAMGSIPVQVSTIVAGAVVAVLLISCSVNAFFVIKRRRERRLLA</sequence>
<keyword evidence="5 8" id="KW-0472">Membrane</keyword>
<evidence type="ECO:0000259" key="11">
    <source>
        <dbReference type="SMART" id="SM00321"/>
    </source>
</evidence>
<gene>
    <name evidence="12" type="primary">KREMEN2</name>
    <name evidence="12" type="ORF">BLAG_LOCUS10517</name>
</gene>
<name>A0A8J9Z988_BRALA</name>
<feature type="chain" id="PRO_5035469251" evidence="9">
    <location>
        <begin position="26"/>
        <end position="335"/>
    </location>
</feature>
<dbReference type="Proteomes" id="UP000838412">
    <property type="component" value="Chromosome 17"/>
</dbReference>
<dbReference type="Pfam" id="PF01822">
    <property type="entry name" value="WSC"/>
    <property type="match status" value="1"/>
</dbReference>
<keyword evidence="6" id="KW-1015">Disulfide bond</keyword>
<evidence type="ECO:0000256" key="3">
    <source>
        <dbReference type="ARBA" id="ARBA00022729"/>
    </source>
</evidence>
<dbReference type="SMART" id="SM00321">
    <property type="entry name" value="WSC"/>
    <property type="match status" value="1"/>
</dbReference>
<feature type="signal peptide" evidence="9">
    <location>
        <begin position="1"/>
        <end position="25"/>
    </location>
</feature>
<evidence type="ECO:0000256" key="8">
    <source>
        <dbReference type="SAM" id="Phobius"/>
    </source>
</evidence>
<dbReference type="GO" id="GO:0005886">
    <property type="term" value="C:plasma membrane"/>
    <property type="evidence" value="ECO:0007669"/>
    <property type="project" value="TreeGrafter"/>
</dbReference>
<dbReference type="EMBL" id="OV696702">
    <property type="protein sequence ID" value="CAH1249387.1"/>
    <property type="molecule type" value="Genomic_DNA"/>
</dbReference>
<feature type="domain" description="WSC" evidence="11">
    <location>
        <begin position="31"/>
        <end position="123"/>
    </location>
</feature>